<dbReference type="InterPro" id="IPR030373">
    <property type="entry name" value="PABS_CS"/>
</dbReference>
<dbReference type="EMBL" id="VWSF01000003">
    <property type="protein sequence ID" value="KAA5548245.1"/>
    <property type="molecule type" value="Genomic_DNA"/>
</dbReference>
<keyword evidence="3" id="KW-1185">Reference proteome</keyword>
<dbReference type="InterPro" id="IPR029063">
    <property type="entry name" value="SAM-dependent_MTases_sf"/>
</dbReference>
<proteinExistence type="predicted"/>
<dbReference type="InterPro" id="IPR013217">
    <property type="entry name" value="Methyltransf_12"/>
</dbReference>
<comment type="caution">
    <text evidence="2">The sequence shown here is derived from an EMBL/GenBank/DDBJ whole genome shotgun (WGS) entry which is preliminary data.</text>
</comment>
<name>A0A5M6DS60_9BACT</name>
<gene>
    <name evidence="2" type="ORF">F0145_05820</name>
</gene>
<evidence type="ECO:0000313" key="2">
    <source>
        <dbReference type="EMBL" id="KAA5548245.1"/>
    </source>
</evidence>
<dbReference type="CDD" id="cd02440">
    <property type="entry name" value="AdoMet_MTases"/>
    <property type="match status" value="1"/>
</dbReference>
<evidence type="ECO:0000313" key="3">
    <source>
        <dbReference type="Proteomes" id="UP000323426"/>
    </source>
</evidence>
<dbReference type="AlphaFoldDB" id="A0A5M6DS60"/>
<dbReference type="Proteomes" id="UP000323426">
    <property type="component" value="Unassembled WGS sequence"/>
</dbReference>
<dbReference type="GO" id="GO:0032259">
    <property type="term" value="P:methylation"/>
    <property type="evidence" value="ECO:0007669"/>
    <property type="project" value="UniProtKB-KW"/>
</dbReference>
<dbReference type="SUPFAM" id="SSF53335">
    <property type="entry name" value="S-adenosyl-L-methionine-dependent methyltransferases"/>
    <property type="match status" value="1"/>
</dbReference>
<dbReference type="Pfam" id="PF08242">
    <property type="entry name" value="Methyltransf_12"/>
    <property type="match status" value="1"/>
</dbReference>
<sequence length="215" mass="24669">MMLKPGFDLIAPYYDFLAGLVFGRTLKKAQLTFLDNIPEQARILIIGGGSGWLLPEIFARTSTCQIVYLEASANMLNQAKQKIKDPAQAACVEFRFGTENNIQPEEEFEVVISFFFLDLFLPAELENITHILFRHLQPGGLWLVTDFVQTHNAGLWQIWTKILTQSMYRFFRVVSGISATTLPDWQNILAHYNLAPQKSAYFYHNLIKSVLYQKK</sequence>
<dbReference type="GO" id="GO:0008168">
    <property type="term" value="F:methyltransferase activity"/>
    <property type="evidence" value="ECO:0007669"/>
    <property type="project" value="UniProtKB-KW"/>
</dbReference>
<reference evidence="2 3" key="1">
    <citation type="submission" date="2019-09" db="EMBL/GenBank/DDBJ databases">
        <title>Genome sequence and assembly of Adhaeribacter sp.</title>
        <authorList>
            <person name="Chhetri G."/>
        </authorList>
    </citation>
    <scope>NUCLEOTIDE SEQUENCE [LARGE SCALE GENOMIC DNA]</scope>
    <source>
        <strain evidence="2 3">DK36</strain>
    </source>
</reference>
<protein>
    <submittedName>
        <fullName evidence="2">Class I SAM-dependent methyltransferase</fullName>
    </submittedName>
</protein>
<dbReference type="Gene3D" id="3.40.50.150">
    <property type="entry name" value="Vaccinia Virus protein VP39"/>
    <property type="match status" value="1"/>
</dbReference>
<keyword evidence="2" id="KW-0489">Methyltransferase</keyword>
<feature type="domain" description="Methyltransferase type 12" evidence="1">
    <location>
        <begin position="44"/>
        <end position="141"/>
    </location>
</feature>
<dbReference type="PROSITE" id="PS01330">
    <property type="entry name" value="PABS_1"/>
    <property type="match status" value="1"/>
</dbReference>
<accession>A0A5M6DS60</accession>
<organism evidence="2 3">
    <name type="scientific">Adhaeribacter rhizoryzae</name>
    <dbReference type="NCBI Taxonomy" id="2607907"/>
    <lineage>
        <taxon>Bacteria</taxon>
        <taxon>Pseudomonadati</taxon>
        <taxon>Bacteroidota</taxon>
        <taxon>Cytophagia</taxon>
        <taxon>Cytophagales</taxon>
        <taxon>Hymenobacteraceae</taxon>
        <taxon>Adhaeribacter</taxon>
    </lineage>
</organism>
<keyword evidence="2" id="KW-0808">Transferase</keyword>
<evidence type="ECO:0000259" key="1">
    <source>
        <dbReference type="Pfam" id="PF08242"/>
    </source>
</evidence>